<evidence type="ECO:0000256" key="4">
    <source>
        <dbReference type="SAM" id="MobiDB-lite"/>
    </source>
</evidence>
<feature type="domain" description="RING-type" evidence="5">
    <location>
        <begin position="434"/>
        <end position="473"/>
    </location>
</feature>
<evidence type="ECO:0000259" key="5">
    <source>
        <dbReference type="PROSITE" id="PS50089"/>
    </source>
</evidence>
<sequence length="488" mass="55085">MDPNSYDVNKSPQSYYGALTGSVCFPMPVMYNPMNSYPFVPPTFFHPMLSSHGLQDSHLLSNSDVLNNNQLVKADSDMQTRTLAYLQRYQTMSKSFLSPTKKSMSKYCITPPSLMNMHNDYAKLSGSVYGIQNSGDSNGSGIMPSLTSATSPTSAGGYTDKESYLSSPSTEVEEPDSSGKCSTDVVEQKVVPRFTCDSSQPPACPICEKTMPLQELNDHYHVELNKIDDIIRKKEWLSQEENSDQLNSLRIQSYHDVEKKCPEFRKETYLRVKANRINRLGGFGPRSKRQCIEEVKQPWKTQRLNPLCSPKQEHIEETSTQSSHQSMLMLELTGNSYYSNQEAQEPLTNEERTEVSTESYISENRNISHYPGQLQSSGEGYHEDQNKTDMADSSCNGFNNLDVGSCQTSYNDNLRQHDLSRADENPCSSVDTKCQVCLESFKIPVVSVCCWHVHCETCWLKSLGHKRVCPRPRCDTITSPADLRKVFM</sequence>
<dbReference type="Pfam" id="PF13923">
    <property type="entry name" value="zf-C3HC4_2"/>
    <property type="match status" value="1"/>
</dbReference>
<dbReference type="PROSITE" id="PS50089">
    <property type="entry name" value="ZF_RING_2"/>
    <property type="match status" value="1"/>
</dbReference>
<dbReference type="InterPro" id="IPR013083">
    <property type="entry name" value="Znf_RING/FYVE/PHD"/>
</dbReference>
<evidence type="ECO:0000256" key="2">
    <source>
        <dbReference type="ARBA" id="ARBA00022833"/>
    </source>
</evidence>
<gene>
    <name evidence="6" type="primary">RNF220</name>
    <name evidence="6" type="ORF">CDAR_552291</name>
</gene>
<dbReference type="InterPro" id="IPR001841">
    <property type="entry name" value="Znf_RING"/>
</dbReference>
<keyword evidence="1 3" id="KW-0479">Metal-binding</keyword>
<keyword evidence="2" id="KW-0862">Zinc</keyword>
<name>A0AAV4NIP6_9ARAC</name>
<accession>A0AAV4NIP6</accession>
<proteinExistence type="predicted"/>
<evidence type="ECO:0000313" key="6">
    <source>
        <dbReference type="EMBL" id="GIX84677.1"/>
    </source>
</evidence>
<dbReference type="GO" id="GO:0061630">
    <property type="term" value="F:ubiquitin protein ligase activity"/>
    <property type="evidence" value="ECO:0007669"/>
    <property type="project" value="TreeGrafter"/>
</dbReference>
<evidence type="ECO:0000256" key="3">
    <source>
        <dbReference type="PROSITE-ProRule" id="PRU00175"/>
    </source>
</evidence>
<dbReference type="PANTHER" id="PTHR13459">
    <property type="entry name" value="E3 UBIQUITIN-PROTEIN LIGASE RNF220 ISOFORM X1"/>
    <property type="match status" value="1"/>
</dbReference>
<evidence type="ECO:0000256" key="1">
    <source>
        <dbReference type="ARBA" id="ARBA00022771"/>
    </source>
</evidence>
<evidence type="ECO:0000313" key="7">
    <source>
        <dbReference type="Proteomes" id="UP001054837"/>
    </source>
</evidence>
<keyword evidence="7" id="KW-1185">Reference proteome</keyword>
<dbReference type="Gene3D" id="3.30.40.10">
    <property type="entry name" value="Zinc/RING finger domain, C3HC4 (zinc finger)"/>
    <property type="match status" value="1"/>
</dbReference>
<dbReference type="AlphaFoldDB" id="A0AAV4NIP6"/>
<dbReference type="EMBL" id="BPLQ01001732">
    <property type="protein sequence ID" value="GIX84677.1"/>
    <property type="molecule type" value="Genomic_DNA"/>
</dbReference>
<feature type="compositionally biased region" description="Low complexity" evidence="4">
    <location>
        <begin position="144"/>
        <end position="158"/>
    </location>
</feature>
<organism evidence="6 7">
    <name type="scientific">Caerostris darwini</name>
    <dbReference type="NCBI Taxonomy" id="1538125"/>
    <lineage>
        <taxon>Eukaryota</taxon>
        <taxon>Metazoa</taxon>
        <taxon>Ecdysozoa</taxon>
        <taxon>Arthropoda</taxon>
        <taxon>Chelicerata</taxon>
        <taxon>Arachnida</taxon>
        <taxon>Araneae</taxon>
        <taxon>Araneomorphae</taxon>
        <taxon>Entelegynae</taxon>
        <taxon>Araneoidea</taxon>
        <taxon>Araneidae</taxon>
        <taxon>Caerostris</taxon>
    </lineage>
</organism>
<comment type="caution">
    <text evidence="6">The sequence shown here is derived from an EMBL/GenBank/DDBJ whole genome shotgun (WGS) entry which is preliminary data.</text>
</comment>
<reference evidence="6 7" key="1">
    <citation type="submission" date="2021-06" db="EMBL/GenBank/DDBJ databases">
        <title>Caerostris darwini draft genome.</title>
        <authorList>
            <person name="Kono N."/>
            <person name="Arakawa K."/>
        </authorList>
    </citation>
    <scope>NUCLEOTIDE SEQUENCE [LARGE SCALE GENOMIC DNA]</scope>
</reference>
<dbReference type="GO" id="GO:0016567">
    <property type="term" value="P:protein ubiquitination"/>
    <property type="evidence" value="ECO:0007669"/>
    <property type="project" value="TreeGrafter"/>
</dbReference>
<dbReference type="SUPFAM" id="SSF57850">
    <property type="entry name" value="RING/U-box"/>
    <property type="match status" value="1"/>
</dbReference>
<dbReference type="PANTHER" id="PTHR13459:SF1">
    <property type="entry name" value="E3 UBIQUITIN-PROTEIN LIGASE RNF220 ISOFORM X1"/>
    <property type="match status" value="1"/>
</dbReference>
<dbReference type="Pfam" id="PF15926">
    <property type="entry name" value="RNF220"/>
    <property type="match status" value="1"/>
</dbReference>
<dbReference type="InterPro" id="IPR052443">
    <property type="entry name" value="E3_ubiq-ligase_RNF220-like"/>
</dbReference>
<dbReference type="InterPro" id="IPR031824">
    <property type="entry name" value="RNF220_mid"/>
</dbReference>
<feature type="region of interest" description="Disordered" evidence="4">
    <location>
        <begin position="140"/>
        <end position="183"/>
    </location>
</feature>
<keyword evidence="1 3" id="KW-0863">Zinc-finger</keyword>
<dbReference type="Proteomes" id="UP001054837">
    <property type="component" value="Unassembled WGS sequence"/>
</dbReference>
<dbReference type="GO" id="GO:0008270">
    <property type="term" value="F:zinc ion binding"/>
    <property type="evidence" value="ECO:0007669"/>
    <property type="project" value="UniProtKB-KW"/>
</dbReference>
<protein>
    <submittedName>
        <fullName evidence="6">E3 ubiquitin-protein ligase RNF220</fullName>
    </submittedName>
</protein>